<evidence type="ECO:0000313" key="2">
    <source>
        <dbReference type="Proteomes" id="UP000001194"/>
    </source>
</evidence>
<dbReference type="RefSeq" id="XP_001887601.1">
    <property type="nucleotide sequence ID" value="XM_001887566.1"/>
</dbReference>
<proteinExistence type="predicted"/>
<dbReference type="GeneID" id="6083192"/>
<dbReference type="InParanoid" id="B0DUE3"/>
<dbReference type="KEGG" id="lbc:LACBIDRAFT_310464"/>
<accession>B0DUE3</accession>
<dbReference type="HOGENOM" id="CLU_1886126_0_0_1"/>
<dbReference type="EMBL" id="DS547136">
    <property type="protein sequence ID" value="EDR01788.1"/>
    <property type="molecule type" value="Genomic_DNA"/>
</dbReference>
<evidence type="ECO:0000313" key="1">
    <source>
        <dbReference type="EMBL" id="EDR01788.1"/>
    </source>
</evidence>
<organism evidence="2">
    <name type="scientific">Laccaria bicolor (strain S238N-H82 / ATCC MYA-4686)</name>
    <name type="common">Bicoloured deceiver</name>
    <name type="synonym">Laccaria laccata var. bicolor</name>
    <dbReference type="NCBI Taxonomy" id="486041"/>
    <lineage>
        <taxon>Eukaryota</taxon>
        <taxon>Fungi</taxon>
        <taxon>Dikarya</taxon>
        <taxon>Basidiomycota</taxon>
        <taxon>Agaricomycotina</taxon>
        <taxon>Agaricomycetes</taxon>
        <taxon>Agaricomycetidae</taxon>
        <taxon>Agaricales</taxon>
        <taxon>Agaricineae</taxon>
        <taxon>Hydnangiaceae</taxon>
        <taxon>Laccaria</taxon>
    </lineage>
</organism>
<keyword evidence="2" id="KW-1185">Reference proteome</keyword>
<sequence length="135" mass="14811">MCGVCKYHGVFLTTIFSPSVAFLSGRAHALIVSYPYYYALSATLQASLGPSARTFIDAFSGYPFIHRTTTRRTTHVLKHPGYWCYPGVESRSFTGAWAGRQYLMIVGGLLEGLRHRLTGRGTADNGEAAVGCFCF</sequence>
<gene>
    <name evidence="1" type="ORF">LACBIDRAFT_310464</name>
</gene>
<name>B0DUE3_LACBS</name>
<dbReference type="Proteomes" id="UP000001194">
    <property type="component" value="Unassembled WGS sequence"/>
</dbReference>
<dbReference type="AlphaFoldDB" id="B0DUE3"/>
<protein>
    <submittedName>
        <fullName evidence="1">Predicted protein</fullName>
    </submittedName>
</protein>
<reference evidence="1 2" key="1">
    <citation type="journal article" date="2008" name="Nature">
        <title>The genome of Laccaria bicolor provides insights into mycorrhizal symbiosis.</title>
        <authorList>
            <person name="Martin F."/>
            <person name="Aerts A."/>
            <person name="Ahren D."/>
            <person name="Brun A."/>
            <person name="Danchin E.G.J."/>
            <person name="Duchaussoy F."/>
            <person name="Gibon J."/>
            <person name="Kohler A."/>
            <person name="Lindquist E."/>
            <person name="Pereda V."/>
            <person name="Salamov A."/>
            <person name="Shapiro H.J."/>
            <person name="Wuyts J."/>
            <person name="Blaudez D."/>
            <person name="Buee M."/>
            <person name="Brokstein P."/>
            <person name="Canbaeck B."/>
            <person name="Cohen D."/>
            <person name="Courty P.E."/>
            <person name="Coutinho P.M."/>
            <person name="Delaruelle C."/>
            <person name="Detter J.C."/>
            <person name="Deveau A."/>
            <person name="DiFazio S."/>
            <person name="Duplessis S."/>
            <person name="Fraissinet-Tachet L."/>
            <person name="Lucic E."/>
            <person name="Frey-Klett P."/>
            <person name="Fourrey C."/>
            <person name="Feussner I."/>
            <person name="Gay G."/>
            <person name="Grimwood J."/>
            <person name="Hoegger P.J."/>
            <person name="Jain P."/>
            <person name="Kilaru S."/>
            <person name="Labbe J."/>
            <person name="Lin Y.C."/>
            <person name="Legue V."/>
            <person name="Le Tacon F."/>
            <person name="Marmeisse R."/>
            <person name="Melayah D."/>
            <person name="Montanini B."/>
            <person name="Muratet M."/>
            <person name="Nehls U."/>
            <person name="Niculita-Hirzel H."/>
            <person name="Oudot-Le Secq M.P."/>
            <person name="Peter M."/>
            <person name="Quesneville H."/>
            <person name="Rajashekar B."/>
            <person name="Reich M."/>
            <person name="Rouhier N."/>
            <person name="Schmutz J."/>
            <person name="Yin T."/>
            <person name="Chalot M."/>
            <person name="Henrissat B."/>
            <person name="Kuees U."/>
            <person name="Lucas S."/>
            <person name="Van de Peer Y."/>
            <person name="Podila G.K."/>
            <person name="Polle A."/>
            <person name="Pukkila P.J."/>
            <person name="Richardson P.M."/>
            <person name="Rouze P."/>
            <person name="Sanders I.R."/>
            <person name="Stajich J.E."/>
            <person name="Tunlid A."/>
            <person name="Tuskan G."/>
            <person name="Grigoriev I.V."/>
        </authorList>
    </citation>
    <scope>NUCLEOTIDE SEQUENCE [LARGE SCALE GENOMIC DNA]</scope>
    <source>
        <strain evidence="2">S238N-H82 / ATCC MYA-4686</strain>
    </source>
</reference>